<dbReference type="PROSITE" id="PS51257">
    <property type="entry name" value="PROKAR_LIPOPROTEIN"/>
    <property type="match status" value="1"/>
</dbReference>
<dbReference type="GO" id="GO:0020037">
    <property type="term" value="F:heme binding"/>
    <property type="evidence" value="ECO:0007669"/>
    <property type="project" value="InterPro"/>
</dbReference>
<evidence type="ECO:0000313" key="10">
    <source>
        <dbReference type="EMBL" id="ABE49718.1"/>
    </source>
</evidence>
<evidence type="ECO:0000256" key="3">
    <source>
        <dbReference type="ARBA" id="ARBA00022723"/>
    </source>
</evidence>
<keyword evidence="1" id="KW-0813">Transport</keyword>
<dbReference type="InterPro" id="IPR009056">
    <property type="entry name" value="Cyt_c-like_dom"/>
</dbReference>
<organism evidence="10 11">
    <name type="scientific">Methylobacillus flagellatus (strain ATCC 51484 / DSM 6875 / VKM B-1610 / KT)</name>
    <dbReference type="NCBI Taxonomy" id="265072"/>
    <lineage>
        <taxon>Bacteria</taxon>
        <taxon>Pseudomonadati</taxon>
        <taxon>Pseudomonadota</taxon>
        <taxon>Betaproteobacteria</taxon>
        <taxon>Nitrosomonadales</taxon>
        <taxon>Methylophilaceae</taxon>
        <taxon>Methylobacillus</taxon>
    </lineage>
</organism>
<dbReference type="OrthoDB" id="9809720at2"/>
<evidence type="ECO:0000313" key="11">
    <source>
        <dbReference type="Proteomes" id="UP000002440"/>
    </source>
</evidence>
<feature type="compositionally biased region" description="Basic and acidic residues" evidence="7">
    <location>
        <begin position="160"/>
        <end position="169"/>
    </location>
</feature>
<feature type="domain" description="Cytochrome c" evidence="9">
    <location>
        <begin position="62"/>
        <end position="140"/>
    </location>
</feature>
<keyword evidence="3 6" id="KW-0479">Metal-binding</keyword>
<dbReference type="GO" id="GO:0005506">
    <property type="term" value="F:iron ion binding"/>
    <property type="evidence" value="ECO:0007669"/>
    <property type="project" value="InterPro"/>
</dbReference>
<dbReference type="Gene3D" id="1.10.760.10">
    <property type="entry name" value="Cytochrome c-like domain"/>
    <property type="match status" value="1"/>
</dbReference>
<feature type="signal peptide" evidence="8">
    <location>
        <begin position="1"/>
        <end position="24"/>
    </location>
</feature>
<dbReference type="PANTHER" id="PTHR33751:SF1">
    <property type="entry name" value="CBB3-TYPE CYTOCHROME C OXIDASE SUBUNIT FIXP"/>
    <property type="match status" value="1"/>
</dbReference>
<evidence type="ECO:0000256" key="8">
    <source>
        <dbReference type="SAM" id="SignalP"/>
    </source>
</evidence>
<evidence type="ECO:0000256" key="1">
    <source>
        <dbReference type="ARBA" id="ARBA00022448"/>
    </source>
</evidence>
<evidence type="ECO:0000256" key="6">
    <source>
        <dbReference type="PROSITE-ProRule" id="PRU00433"/>
    </source>
</evidence>
<name>Q1H1B9_METFK</name>
<feature type="chain" id="PRO_5004189875" evidence="8">
    <location>
        <begin position="25"/>
        <end position="169"/>
    </location>
</feature>
<evidence type="ECO:0000256" key="5">
    <source>
        <dbReference type="ARBA" id="ARBA00023004"/>
    </source>
</evidence>
<dbReference type="SUPFAM" id="SSF46626">
    <property type="entry name" value="Cytochrome c"/>
    <property type="match status" value="1"/>
</dbReference>
<accession>Q1H1B9</accession>
<protein>
    <submittedName>
        <fullName evidence="10">Cytochrome c, class I</fullName>
    </submittedName>
</protein>
<evidence type="ECO:0000256" key="4">
    <source>
        <dbReference type="ARBA" id="ARBA00022982"/>
    </source>
</evidence>
<dbReference type="PROSITE" id="PS51007">
    <property type="entry name" value="CYTC"/>
    <property type="match status" value="1"/>
</dbReference>
<dbReference type="STRING" id="265072.Mfla_1450"/>
<dbReference type="HOGENOM" id="CLU_105359_1_0_4"/>
<dbReference type="eggNOG" id="COG2010">
    <property type="taxonomic scope" value="Bacteria"/>
</dbReference>
<dbReference type="Pfam" id="PF13442">
    <property type="entry name" value="Cytochrome_CBB3"/>
    <property type="match status" value="1"/>
</dbReference>
<keyword evidence="4" id="KW-0249">Electron transport</keyword>
<dbReference type="RefSeq" id="WP_011479672.1">
    <property type="nucleotide sequence ID" value="NC_007947.1"/>
</dbReference>
<sequence length="169" mass="18433">MCFPYNKTVAMLAVLMLSGCEDQAALRNADNPPSPPAARMTEFGPGTEDATITQHPYMDNRHAINEGKRLYSWFNCTGCHAHGGGGMGPPLMDKQWIYGSEPAQIFASIMEGRPNGMPAFHGKIPEQEVWKIVAYVRSLGGLSKDLPAGASSRPLQEQAESDKREVKTP</sequence>
<dbReference type="EMBL" id="CP000284">
    <property type="protein sequence ID" value="ABE49718.1"/>
    <property type="molecule type" value="Genomic_DNA"/>
</dbReference>
<keyword evidence="8" id="KW-0732">Signal</keyword>
<evidence type="ECO:0000256" key="2">
    <source>
        <dbReference type="ARBA" id="ARBA00022617"/>
    </source>
</evidence>
<evidence type="ECO:0000259" key="9">
    <source>
        <dbReference type="PROSITE" id="PS51007"/>
    </source>
</evidence>
<keyword evidence="5 6" id="KW-0408">Iron</keyword>
<feature type="region of interest" description="Disordered" evidence="7">
    <location>
        <begin position="145"/>
        <end position="169"/>
    </location>
</feature>
<keyword evidence="2 6" id="KW-0349">Heme</keyword>
<evidence type="ECO:0000256" key="7">
    <source>
        <dbReference type="SAM" id="MobiDB-lite"/>
    </source>
</evidence>
<dbReference type="InterPro" id="IPR008168">
    <property type="entry name" value="Cyt_C_IC"/>
</dbReference>
<dbReference type="PRINTS" id="PR00605">
    <property type="entry name" value="CYTCHROMECIC"/>
</dbReference>
<proteinExistence type="predicted"/>
<dbReference type="PANTHER" id="PTHR33751">
    <property type="entry name" value="CBB3-TYPE CYTOCHROME C OXIDASE SUBUNIT FIXP"/>
    <property type="match status" value="1"/>
</dbReference>
<dbReference type="GO" id="GO:0009055">
    <property type="term" value="F:electron transfer activity"/>
    <property type="evidence" value="ECO:0007669"/>
    <property type="project" value="InterPro"/>
</dbReference>
<dbReference type="InterPro" id="IPR050597">
    <property type="entry name" value="Cytochrome_c_Oxidase_Subunit"/>
</dbReference>
<dbReference type="Proteomes" id="UP000002440">
    <property type="component" value="Chromosome"/>
</dbReference>
<dbReference type="InterPro" id="IPR036909">
    <property type="entry name" value="Cyt_c-like_dom_sf"/>
</dbReference>
<dbReference type="AlphaFoldDB" id="Q1H1B9"/>
<keyword evidence="11" id="KW-1185">Reference proteome</keyword>
<reference evidence="10 11" key="1">
    <citation type="submission" date="2006-03" db="EMBL/GenBank/DDBJ databases">
        <title>Complete sequence of Methylobacillus flagellatus KT.</title>
        <authorList>
            <consortium name="US DOE Joint Genome Institute"/>
            <person name="Copeland A."/>
            <person name="Lucas S."/>
            <person name="Lapidus A."/>
            <person name="Barry K."/>
            <person name="Detter J.C."/>
            <person name="Glavina del Rio T."/>
            <person name="Hammon N."/>
            <person name="Israni S."/>
            <person name="Dalin E."/>
            <person name="Tice H."/>
            <person name="Pitluck S."/>
            <person name="Brettin T."/>
            <person name="Bruce D."/>
            <person name="Han C."/>
            <person name="Tapia R."/>
            <person name="Saunders E."/>
            <person name="Gilna P."/>
            <person name="Schmutz J."/>
            <person name="Larimer F."/>
            <person name="Land M."/>
            <person name="Kyrpides N."/>
            <person name="Anderson I."/>
            <person name="Richardson P."/>
        </authorList>
    </citation>
    <scope>NUCLEOTIDE SEQUENCE [LARGE SCALE GENOMIC DNA]</scope>
    <source>
        <strain evidence="11">KT / ATCC 51484 / DSM 6875</strain>
    </source>
</reference>
<gene>
    <name evidence="10" type="ordered locus">Mfla_1450</name>
</gene>
<dbReference type="KEGG" id="mfa:Mfla_1450"/>